<dbReference type="EMBL" id="DXDC01000392">
    <property type="protein sequence ID" value="HIY67176.1"/>
    <property type="molecule type" value="Genomic_DNA"/>
</dbReference>
<comment type="caution">
    <text evidence="2">The sequence shown here is derived from an EMBL/GenBank/DDBJ whole genome shotgun (WGS) entry which is preliminary data.</text>
</comment>
<dbReference type="Gene3D" id="3.90.20.10">
    <property type="match status" value="1"/>
</dbReference>
<evidence type="ECO:0000313" key="3">
    <source>
        <dbReference type="Proteomes" id="UP000824005"/>
    </source>
</evidence>
<keyword evidence="1" id="KW-1133">Transmembrane helix</keyword>
<name>A0A9D1YXM4_9MICO</name>
<keyword evidence="1" id="KW-0812">Transmembrane</keyword>
<reference evidence="2" key="2">
    <citation type="submission" date="2021-04" db="EMBL/GenBank/DDBJ databases">
        <authorList>
            <person name="Gilroy R."/>
        </authorList>
    </citation>
    <scope>NUCLEOTIDE SEQUENCE</scope>
    <source>
        <strain evidence="2">ChiGjej1B1-98</strain>
    </source>
</reference>
<protein>
    <submittedName>
        <fullName evidence="2">Uncharacterized protein</fullName>
    </submittedName>
</protein>
<evidence type="ECO:0000256" key="1">
    <source>
        <dbReference type="SAM" id="Phobius"/>
    </source>
</evidence>
<organism evidence="2 3">
    <name type="scientific">Candidatus Agrococcus pullicola</name>
    <dbReference type="NCBI Taxonomy" id="2838429"/>
    <lineage>
        <taxon>Bacteria</taxon>
        <taxon>Bacillati</taxon>
        <taxon>Actinomycetota</taxon>
        <taxon>Actinomycetes</taxon>
        <taxon>Micrococcales</taxon>
        <taxon>Microbacteriaceae</taxon>
        <taxon>Agrococcus</taxon>
    </lineage>
</organism>
<dbReference type="Proteomes" id="UP000824005">
    <property type="component" value="Unassembled WGS sequence"/>
</dbReference>
<dbReference type="SUPFAM" id="SSF57997">
    <property type="entry name" value="Tropomyosin"/>
    <property type="match status" value="1"/>
</dbReference>
<dbReference type="AlphaFoldDB" id="A0A9D1YXM4"/>
<keyword evidence="1" id="KW-0472">Membrane</keyword>
<gene>
    <name evidence="2" type="ORF">H9830_12975</name>
</gene>
<evidence type="ECO:0000313" key="2">
    <source>
        <dbReference type="EMBL" id="HIY67176.1"/>
    </source>
</evidence>
<accession>A0A9D1YXM4</accession>
<feature type="transmembrane region" description="Helical" evidence="1">
    <location>
        <begin position="6"/>
        <end position="30"/>
    </location>
</feature>
<proteinExistence type="predicted"/>
<sequence>MSPETIAIVISTVGAVLTLFAGLGAMLAWVHKNLKADTATASAAVRSEMLVRFDRIDERFAMVDARFDRIDERFEKVDERFDKMDERFDKVDERFEKVGAECKEVRSELESVKISVARIEGPLPRFLPTTRR</sequence>
<reference evidence="2" key="1">
    <citation type="journal article" date="2021" name="PeerJ">
        <title>Extensive microbial diversity within the chicken gut microbiome revealed by metagenomics and culture.</title>
        <authorList>
            <person name="Gilroy R."/>
            <person name="Ravi A."/>
            <person name="Getino M."/>
            <person name="Pursley I."/>
            <person name="Horton D.L."/>
            <person name="Alikhan N.F."/>
            <person name="Baker D."/>
            <person name="Gharbi K."/>
            <person name="Hall N."/>
            <person name="Watson M."/>
            <person name="Adriaenssens E.M."/>
            <person name="Foster-Nyarko E."/>
            <person name="Jarju S."/>
            <person name="Secka A."/>
            <person name="Antonio M."/>
            <person name="Oren A."/>
            <person name="Chaudhuri R.R."/>
            <person name="La Ragione R."/>
            <person name="Hildebrand F."/>
            <person name="Pallen M.J."/>
        </authorList>
    </citation>
    <scope>NUCLEOTIDE SEQUENCE</scope>
    <source>
        <strain evidence="2">ChiGjej1B1-98</strain>
    </source>
</reference>